<reference evidence="1" key="1">
    <citation type="submission" date="2023-07" db="EMBL/GenBank/DDBJ databases">
        <title>Chromosome-level Genome Assembly of Striped Snakehead (Channa striata).</title>
        <authorList>
            <person name="Liu H."/>
        </authorList>
    </citation>
    <scope>NUCLEOTIDE SEQUENCE</scope>
    <source>
        <strain evidence="1">Gz</strain>
        <tissue evidence="1">Muscle</tissue>
    </source>
</reference>
<gene>
    <name evidence="1" type="ORF">Q5P01_000375</name>
</gene>
<dbReference type="Proteomes" id="UP001187415">
    <property type="component" value="Unassembled WGS sequence"/>
</dbReference>
<accession>A0AA88LMQ3</accession>
<name>A0AA88LMQ3_CHASR</name>
<comment type="caution">
    <text evidence="1">The sequence shown here is derived from an EMBL/GenBank/DDBJ whole genome shotgun (WGS) entry which is preliminary data.</text>
</comment>
<evidence type="ECO:0000313" key="2">
    <source>
        <dbReference type="Proteomes" id="UP001187415"/>
    </source>
</evidence>
<evidence type="ECO:0000313" key="1">
    <source>
        <dbReference type="EMBL" id="KAK2810636.1"/>
    </source>
</evidence>
<dbReference type="AlphaFoldDB" id="A0AA88LMQ3"/>
<sequence>MSQTADNNIQYKLNSLISFLSNKWRVEDVSPSTEFSPECLFVQRRSPPLPEFRTLLIHHRRLRPCKY</sequence>
<proteinExistence type="predicted"/>
<dbReference type="EMBL" id="JAUPFM010000225">
    <property type="protein sequence ID" value="KAK2810636.1"/>
    <property type="molecule type" value="Genomic_DNA"/>
</dbReference>
<organism evidence="1 2">
    <name type="scientific">Channa striata</name>
    <name type="common">Snakehead murrel</name>
    <name type="synonym">Ophicephalus striatus</name>
    <dbReference type="NCBI Taxonomy" id="64152"/>
    <lineage>
        <taxon>Eukaryota</taxon>
        <taxon>Metazoa</taxon>
        <taxon>Chordata</taxon>
        <taxon>Craniata</taxon>
        <taxon>Vertebrata</taxon>
        <taxon>Euteleostomi</taxon>
        <taxon>Actinopterygii</taxon>
        <taxon>Neopterygii</taxon>
        <taxon>Teleostei</taxon>
        <taxon>Neoteleostei</taxon>
        <taxon>Acanthomorphata</taxon>
        <taxon>Anabantaria</taxon>
        <taxon>Anabantiformes</taxon>
        <taxon>Channoidei</taxon>
        <taxon>Channidae</taxon>
        <taxon>Channa</taxon>
    </lineage>
</organism>
<keyword evidence="2" id="KW-1185">Reference proteome</keyword>
<protein>
    <submittedName>
        <fullName evidence="1">Uncharacterized protein</fullName>
    </submittedName>
</protein>